<dbReference type="PROSITE" id="PS50075">
    <property type="entry name" value="CARRIER"/>
    <property type="match status" value="1"/>
</dbReference>
<proteinExistence type="predicted"/>
<comment type="caution">
    <text evidence="2">The sequence shown here is derived from an EMBL/GenBank/DDBJ whole genome shotgun (WGS) entry which is preliminary data.</text>
</comment>
<keyword evidence="3" id="KW-1185">Reference proteome</keyword>
<dbReference type="InterPro" id="IPR009081">
    <property type="entry name" value="PP-bd_ACP"/>
</dbReference>
<dbReference type="Proteomes" id="UP000519897">
    <property type="component" value="Unassembled WGS sequence"/>
</dbReference>
<dbReference type="InterPro" id="IPR036736">
    <property type="entry name" value="ACP-like_sf"/>
</dbReference>
<name>A0A7W6LD35_9HYPH</name>
<evidence type="ECO:0000259" key="1">
    <source>
        <dbReference type="PROSITE" id="PS50075"/>
    </source>
</evidence>
<evidence type="ECO:0000313" key="2">
    <source>
        <dbReference type="EMBL" id="MBB4142134.1"/>
    </source>
</evidence>
<evidence type="ECO:0000313" key="3">
    <source>
        <dbReference type="Proteomes" id="UP000519897"/>
    </source>
</evidence>
<dbReference type="EMBL" id="JACIEC010000001">
    <property type="protein sequence ID" value="MBB4142134.1"/>
    <property type="molecule type" value="Genomic_DNA"/>
</dbReference>
<dbReference type="Pfam" id="PF00550">
    <property type="entry name" value="PP-binding"/>
    <property type="match status" value="1"/>
</dbReference>
<accession>A0A7W6LD35</accession>
<feature type="domain" description="Carrier" evidence="1">
    <location>
        <begin position="1"/>
        <end position="75"/>
    </location>
</feature>
<gene>
    <name evidence="2" type="ORF">GGQ72_000633</name>
</gene>
<dbReference type="Gene3D" id="1.10.1200.10">
    <property type="entry name" value="ACP-like"/>
    <property type="match status" value="1"/>
</dbReference>
<protein>
    <submittedName>
        <fullName evidence="2">Aryl carrier-like protein</fullName>
    </submittedName>
</protein>
<organism evidence="2 3">
    <name type="scientific">Rhizobium rhizoryzae</name>
    <dbReference type="NCBI Taxonomy" id="451876"/>
    <lineage>
        <taxon>Bacteria</taxon>
        <taxon>Pseudomonadati</taxon>
        <taxon>Pseudomonadota</taxon>
        <taxon>Alphaproteobacteria</taxon>
        <taxon>Hyphomicrobiales</taxon>
        <taxon>Rhizobiaceae</taxon>
        <taxon>Rhizobium/Agrobacterium group</taxon>
        <taxon>Rhizobium</taxon>
    </lineage>
</organism>
<sequence>MTITLEKMRADVAAIIHEDPSEIGFDDNLMDLGLDSMRLMNLILTWQEAGVDLDFGEFAEEFTLNGWWRAIEAKRANA</sequence>
<dbReference type="RefSeq" id="WP_062554442.1">
    <property type="nucleotide sequence ID" value="NZ_CP049250.1"/>
</dbReference>
<dbReference type="AlphaFoldDB" id="A0A7W6LD35"/>
<dbReference type="SUPFAM" id="SSF47336">
    <property type="entry name" value="ACP-like"/>
    <property type="match status" value="1"/>
</dbReference>
<reference evidence="2 3" key="1">
    <citation type="submission" date="2020-08" db="EMBL/GenBank/DDBJ databases">
        <title>Genomic Encyclopedia of Type Strains, Phase IV (KMG-IV): sequencing the most valuable type-strain genomes for metagenomic binning, comparative biology and taxonomic classification.</title>
        <authorList>
            <person name="Goeker M."/>
        </authorList>
    </citation>
    <scope>NUCLEOTIDE SEQUENCE [LARGE SCALE GENOMIC DNA]</scope>
    <source>
        <strain evidence="2 3">DSM 29514</strain>
    </source>
</reference>